<proteinExistence type="predicted"/>
<accession>A0A4V3C3S4</accession>
<sequence length="160" mass="18147">MRNILVPTDFNVSSFDCFPNICKQLDLEEISFVFVHVFKLSDSITDLLMLSRRSRDFEQISDDFFAGATAIKKAYPQIKSIKIEFLYGATLNMFRDFLEVHDIDTVLEPACCFLGKIHKASIDPLVLIQKSGLPVLTLRKDVKLQKSAVPATVEQELMEA</sequence>
<protein>
    <recommendedName>
        <fullName evidence="3">Universal stress protein family protein</fullName>
    </recommendedName>
</protein>
<dbReference type="EMBL" id="SNWM01000002">
    <property type="protein sequence ID" value="TDO23188.1"/>
    <property type="molecule type" value="Genomic_DNA"/>
</dbReference>
<name>A0A4V3C3S4_9SPHI</name>
<dbReference type="OrthoDB" id="893860at2"/>
<evidence type="ECO:0008006" key="3">
    <source>
        <dbReference type="Google" id="ProtNLM"/>
    </source>
</evidence>
<organism evidence="1 2">
    <name type="scientific">Pedobacter duraquae</name>
    <dbReference type="NCBI Taxonomy" id="425511"/>
    <lineage>
        <taxon>Bacteria</taxon>
        <taxon>Pseudomonadati</taxon>
        <taxon>Bacteroidota</taxon>
        <taxon>Sphingobacteriia</taxon>
        <taxon>Sphingobacteriales</taxon>
        <taxon>Sphingobacteriaceae</taxon>
        <taxon>Pedobacter</taxon>
    </lineage>
</organism>
<keyword evidence="2" id="KW-1185">Reference proteome</keyword>
<comment type="caution">
    <text evidence="1">The sequence shown here is derived from an EMBL/GenBank/DDBJ whole genome shotgun (WGS) entry which is preliminary data.</text>
</comment>
<reference evidence="1 2" key="1">
    <citation type="submission" date="2019-03" db="EMBL/GenBank/DDBJ databases">
        <title>Genomic Encyclopedia of Archaeal and Bacterial Type Strains, Phase II (KMG-II): from individual species to whole genera.</title>
        <authorList>
            <person name="Goeker M."/>
        </authorList>
    </citation>
    <scope>NUCLEOTIDE SEQUENCE [LARGE SCALE GENOMIC DNA]</scope>
    <source>
        <strain evidence="1 2">DSM 19034</strain>
    </source>
</reference>
<gene>
    <name evidence="1" type="ORF">CLV32_2175</name>
</gene>
<evidence type="ECO:0000313" key="2">
    <source>
        <dbReference type="Proteomes" id="UP000295499"/>
    </source>
</evidence>
<dbReference type="AlphaFoldDB" id="A0A4V3C3S4"/>
<evidence type="ECO:0000313" key="1">
    <source>
        <dbReference type="EMBL" id="TDO23188.1"/>
    </source>
</evidence>
<dbReference type="Proteomes" id="UP000295499">
    <property type="component" value="Unassembled WGS sequence"/>
</dbReference>
<dbReference type="RefSeq" id="WP_133555168.1">
    <property type="nucleotide sequence ID" value="NZ_SNWM01000002.1"/>
</dbReference>